<evidence type="ECO:0000313" key="2">
    <source>
        <dbReference type="Proteomes" id="UP000694411"/>
    </source>
</evidence>
<organism evidence="1 2">
    <name type="scientific">Theropithecus gelada</name>
    <name type="common">Gelada baboon</name>
    <dbReference type="NCBI Taxonomy" id="9565"/>
    <lineage>
        <taxon>Eukaryota</taxon>
        <taxon>Metazoa</taxon>
        <taxon>Chordata</taxon>
        <taxon>Craniata</taxon>
        <taxon>Vertebrata</taxon>
        <taxon>Euteleostomi</taxon>
        <taxon>Mammalia</taxon>
        <taxon>Eutheria</taxon>
        <taxon>Euarchontoglires</taxon>
        <taxon>Primates</taxon>
        <taxon>Haplorrhini</taxon>
        <taxon>Catarrhini</taxon>
        <taxon>Cercopithecidae</taxon>
        <taxon>Cercopithecinae</taxon>
        <taxon>Theropithecus</taxon>
    </lineage>
</organism>
<reference evidence="1" key="1">
    <citation type="submission" date="2018-05" db="EMBL/GenBank/DDBJ databases">
        <title>Whole genome of Theropithecus gelada.</title>
        <authorList>
            <person name="Chiou K.L."/>
            <person name="Snyder-Mackler N."/>
        </authorList>
    </citation>
    <scope>NUCLEOTIDE SEQUENCE [LARGE SCALE GENOMIC DNA]</scope>
</reference>
<keyword evidence="2" id="KW-1185">Reference proteome</keyword>
<dbReference type="Proteomes" id="UP000694411">
    <property type="component" value="Chromosome 8"/>
</dbReference>
<dbReference type="AlphaFoldDB" id="A0A8D2JU30"/>
<name>A0A8D2JU30_THEGE</name>
<dbReference type="Ensembl" id="ENSTGET00000001959.1">
    <property type="protein sequence ID" value="ENSTGEP00000001548.1"/>
    <property type="gene ID" value="ENSTGEG00000001440.1"/>
</dbReference>
<sequence>MHTVPWGVAFALIAMRNFISQLTDFFRSGMGKSQTGYLPGVPHQHSLATGLWGLAVVWTHLGVNTSSLLCPLYPKTSCSLSPHEDAENRRVHDASENVYICAFNLPWVRVKWC</sequence>
<reference evidence="1" key="2">
    <citation type="submission" date="2025-08" db="UniProtKB">
        <authorList>
            <consortium name="Ensembl"/>
        </authorList>
    </citation>
    <scope>IDENTIFICATION</scope>
</reference>
<reference evidence="1" key="3">
    <citation type="submission" date="2025-09" db="UniProtKB">
        <authorList>
            <consortium name="Ensembl"/>
        </authorList>
    </citation>
    <scope>IDENTIFICATION</scope>
</reference>
<proteinExistence type="predicted"/>
<accession>A0A8D2JU30</accession>
<protein>
    <submittedName>
        <fullName evidence="1">Uncharacterized protein</fullName>
    </submittedName>
</protein>
<evidence type="ECO:0000313" key="1">
    <source>
        <dbReference type="Ensembl" id="ENSTGEP00000001548.1"/>
    </source>
</evidence>